<feature type="region of interest" description="Disordered" evidence="2">
    <location>
        <begin position="35"/>
        <end position="61"/>
    </location>
</feature>
<feature type="compositionally biased region" description="Basic and acidic residues" evidence="2">
    <location>
        <begin position="484"/>
        <end position="493"/>
    </location>
</feature>
<dbReference type="InterPro" id="IPR026716">
    <property type="entry name" value="PBIR1/2/3"/>
</dbReference>
<reference evidence="3 4" key="2">
    <citation type="journal article" date="2004" name="Trends Parasitol.">
        <title>The Anopheles gambiae genome: an update.</title>
        <authorList>
            <person name="Mongin E."/>
            <person name="Louis C."/>
            <person name="Holt R.A."/>
            <person name="Birney E."/>
            <person name="Collins F.H."/>
        </authorList>
    </citation>
    <scope>NUCLEOTIDE SEQUENCE [LARGE SCALE GENOMIC DNA]</scope>
    <source>
        <strain evidence="3 4">PEST</strain>
    </source>
</reference>
<feature type="region of interest" description="Disordered" evidence="2">
    <location>
        <begin position="157"/>
        <end position="179"/>
    </location>
</feature>
<feature type="compositionally biased region" description="Low complexity" evidence="2">
    <location>
        <begin position="286"/>
        <end position="301"/>
    </location>
</feature>
<accession>A0A1S4GYP0</accession>
<proteinExistence type="inferred from homology"/>
<keyword evidence="4" id="KW-1185">Reference proteome</keyword>
<dbReference type="PANTHER" id="PTHR22227:SF6">
    <property type="entry name" value="FAMILY WITH SEQUENCE SIMILARITY 122B ISOFORM X1"/>
    <property type="match status" value="1"/>
</dbReference>
<protein>
    <submittedName>
        <fullName evidence="3">Uncharacterized protein</fullName>
    </submittedName>
</protein>
<evidence type="ECO:0000313" key="3">
    <source>
        <dbReference type="EnsemblMetazoa" id="AGAP008576-PA"/>
    </source>
</evidence>
<sequence length="693" mass="70020">MDVDSPNALKRCSSAPQINNLLSSTAAIVGVQPMEEGQSQPVPSTSGNNNSNNNDSNNSTIISTIGRINSTGHSGPAQQQHLQQVGLLAEGHMMEPLHAGSGGSSGTVTGGSLLNAASFHAGPSGSRESLPTSFSNIFTPRVRRFSASFSPLAVISNGSASPGRSGSGGGAGTPGPRLTPRISQLRQEECADVSNSREVNHEREIHNAMQMSQSCEDLTLVAENWSFSSGTAPGKMVIDDLQNPLHVALPTIGSTCCSSPSPTSRGGIGLQYPTTSPSPTRKFVTRRSMSPCPLRPSPLSSSVKRKFDLEDNYGNCYSPPSKKIFPSERGSSPVCQTPSSPSPICPSPDSSTTSFESGSNNNNNNGGGINIPLCGPFPLAAASGSAATGSSASGRITPKFFLARLSGSVPSPGGGVGSTVPFGGGMSFGGSSGSNSGCSTPTGITNPIGGMLGGGGTGGNVMMDCGVSSSTGGGTSAGTMEVVSSHEDRCRMGEEEEEEEERRSKDANTDSIKMVCDETNEMGGSDNQHHHLHQQQQQRPRRLIGIGGANGGPISSAASPRELREQLLKSALDPDAAGSCNSNSSSSSSTSSSSNSSSSSSSTTTSDSNNSANAINSNRTTGSHAAGPSGNALDSSSSSSSSSSSGTNTSSIDNAGAAAVANAGGTAAGALCPPLTSFPMMAIPSNLAEIAES</sequence>
<evidence type="ECO:0000313" key="4">
    <source>
        <dbReference type="Proteomes" id="UP000007062"/>
    </source>
</evidence>
<feature type="region of interest" description="Disordered" evidence="2">
    <location>
        <begin position="573"/>
        <end position="652"/>
    </location>
</feature>
<dbReference type="VEuPathDB" id="VectorBase:AGAMI1_005498"/>
<reference evidence="3" key="3">
    <citation type="submission" date="2020-05" db="UniProtKB">
        <authorList>
            <consortium name="EnsemblMetazoa"/>
        </authorList>
    </citation>
    <scope>IDENTIFICATION</scope>
    <source>
        <strain evidence="3">PEST</strain>
    </source>
</reference>
<dbReference type="GO" id="GO:0004865">
    <property type="term" value="F:protein serine/threonine phosphatase inhibitor activity"/>
    <property type="evidence" value="ECO:0007669"/>
    <property type="project" value="InterPro"/>
</dbReference>
<evidence type="ECO:0000256" key="1">
    <source>
        <dbReference type="ARBA" id="ARBA00006725"/>
    </source>
</evidence>
<dbReference type="FunCoup" id="A0A1S4GYP0">
    <property type="interactions" value="8"/>
</dbReference>
<evidence type="ECO:0000256" key="2">
    <source>
        <dbReference type="SAM" id="MobiDB-lite"/>
    </source>
</evidence>
<feature type="region of interest" description="Disordered" evidence="2">
    <location>
        <begin position="324"/>
        <end position="364"/>
    </location>
</feature>
<feature type="compositionally biased region" description="Low complexity" evidence="2">
    <location>
        <begin position="635"/>
        <end position="645"/>
    </location>
</feature>
<comment type="similarity">
    <text evidence="1">Belongs to the FAM122 family.</text>
</comment>
<dbReference type="VEuPathDB" id="VectorBase:AGAP008576"/>
<organism evidence="3 4">
    <name type="scientific">Anopheles gambiae</name>
    <name type="common">African malaria mosquito</name>
    <dbReference type="NCBI Taxonomy" id="7165"/>
    <lineage>
        <taxon>Eukaryota</taxon>
        <taxon>Metazoa</taxon>
        <taxon>Ecdysozoa</taxon>
        <taxon>Arthropoda</taxon>
        <taxon>Hexapoda</taxon>
        <taxon>Insecta</taxon>
        <taxon>Pterygota</taxon>
        <taxon>Neoptera</taxon>
        <taxon>Endopterygota</taxon>
        <taxon>Diptera</taxon>
        <taxon>Nematocera</taxon>
        <taxon>Culicoidea</taxon>
        <taxon>Culicidae</taxon>
        <taxon>Anophelinae</taxon>
        <taxon>Anopheles</taxon>
    </lineage>
</organism>
<feature type="compositionally biased region" description="Low complexity" evidence="2">
    <location>
        <begin position="347"/>
        <end position="364"/>
    </location>
</feature>
<dbReference type="InParanoid" id="A0A1S4GYP0"/>
<dbReference type="OMA" id="CYSPPPK"/>
<feature type="compositionally biased region" description="Low complexity" evidence="2">
    <location>
        <begin position="579"/>
        <end position="618"/>
    </location>
</feature>
<dbReference type="EnsemblMetazoa" id="AGAP008576-RA">
    <property type="protein sequence ID" value="AGAP008576-PA"/>
    <property type="gene ID" value="AGAP008576"/>
</dbReference>
<dbReference type="EMBL" id="AAAB01008944">
    <property type="status" value="NOT_ANNOTATED_CDS"/>
    <property type="molecule type" value="Genomic_DNA"/>
</dbReference>
<feature type="region of interest" description="Disordered" evidence="2">
    <location>
        <begin position="258"/>
        <end position="301"/>
    </location>
</feature>
<feature type="region of interest" description="Disordered" evidence="2">
    <location>
        <begin position="469"/>
        <end position="557"/>
    </location>
</feature>
<dbReference type="Proteomes" id="UP000007062">
    <property type="component" value="Chromosome 3R"/>
</dbReference>
<dbReference type="PANTHER" id="PTHR22227">
    <property type="entry name" value="FAMILY WITH SEQUENCE SIMILARITY 122B ISOFORM X1"/>
    <property type="match status" value="1"/>
</dbReference>
<name>A0A1S4GYP0_ANOGA</name>
<reference evidence="3 4" key="1">
    <citation type="journal article" date="2002" name="Science">
        <title>The genome sequence of the malaria mosquito Anopheles gambiae.</title>
        <authorList>
            <person name="Holt R.A."/>
            <person name="Subramanian G.M."/>
            <person name="Halpern A."/>
            <person name="Sutton G.G."/>
            <person name="Charlab R."/>
            <person name="Nusskern D.R."/>
            <person name="Wincker P."/>
            <person name="Clark A.G."/>
            <person name="Ribeiro J.M."/>
            <person name="Wides R."/>
            <person name="Salzberg S.L."/>
            <person name="Loftus B."/>
            <person name="Yandell M."/>
            <person name="Majoros W.H."/>
            <person name="Rusch D.B."/>
            <person name="Lai Z."/>
            <person name="Kraft C.L."/>
            <person name="Abril J.F."/>
            <person name="Anthouard V."/>
            <person name="Arensburger P."/>
            <person name="Atkinson P.W."/>
            <person name="Baden H."/>
            <person name="de Berardinis V."/>
            <person name="Baldwin D."/>
            <person name="Benes V."/>
            <person name="Biedler J."/>
            <person name="Blass C."/>
            <person name="Bolanos R."/>
            <person name="Boscus D."/>
            <person name="Barnstead M."/>
            <person name="Cai S."/>
            <person name="Center A."/>
            <person name="Chaturverdi K."/>
            <person name="Christophides G.K."/>
            <person name="Chrystal M.A."/>
            <person name="Clamp M."/>
            <person name="Cravchik A."/>
            <person name="Curwen V."/>
            <person name="Dana A."/>
            <person name="Delcher A."/>
            <person name="Dew I."/>
            <person name="Evans C.A."/>
            <person name="Flanigan M."/>
            <person name="Grundschober-Freimoser A."/>
            <person name="Friedli L."/>
            <person name="Gu Z."/>
            <person name="Guan P."/>
            <person name="Guigo R."/>
            <person name="Hillenmeyer M.E."/>
            <person name="Hladun S.L."/>
            <person name="Hogan J.R."/>
            <person name="Hong Y.S."/>
            <person name="Hoover J."/>
            <person name="Jaillon O."/>
            <person name="Ke Z."/>
            <person name="Kodira C."/>
            <person name="Kokoza E."/>
            <person name="Koutsos A."/>
            <person name="Letunic I."/>
            <person name="Levitsky A."/>
            <person name="Liang Y."/>
            <person name="Lin J.J."/>
            <person name="Lobo N.F."/>
            <person name="Lopez J.R."/>
            <person name="Malek J.A."/>
            <person name="McIntosh T.C."/>
            <person name="Meister S."/>
            <person name="Miller J."/>
            <person name="Mobarry C."/>
            <person name="Mongin E."/>
            <person name="Murphy S.D."/>
            <person name="O'Brochta D.A."/>
            <person name="Pfannkoch C."/>
            <person name="Qi R."/>
            <person name="Regier M.A."/>
            <person name="Remington K."/>
            <person name="Shao H."/>
            <person name="Sharakhova M.V."/>
            <person name="Sitter C.D."/>
            <person name="Shetty J."/>
            <person name="Smith T.J."/>
            <person name="Strong R."/>
            <person name="Sun J."/>
            <person name="Thomasova D."/>
            <person name="Ton L.Q."/>
            <person name="Topalis P."/>
            <person name="Tu Z."/>
            <person name="Unger M.F."/>
            <person name="Walenz B."/>
            <person name="Wang A."/>
            <person name="Wang J."/>
            <person name="Wang M."/>
            <person name="Wang X."/>
            <person name="Woodford K.J."/>
            <person name="Wortman J.R."/>
            <person name="Wu M."/>
            <person name="Yao A."/>
            <person name="Zdobnov E.M."/>
            <person name="Zhang H."/>
            <person name="Zhao Q."/>
            <person name="Zhao S."/>
            <person name="Zhu S.C."/>
            <person name="Zhimulev I."/>
            <person name="Coluzzi M."/>
            <person name="della Torre A."/>
            <person name="Roth C.W."/>
            <person name="Louis C."/>
            <person name="Kalush F."/>
            <person name="Mural R.J."/>
            <person name="Myers E.W."/>
            <person name="Adams M.D."/>
            <person name="Smith H.O."/>
            <person name="Broder S."/>
            <person name="Gardner M.J."/>
            <person name="Fraser C.M."/>
            <person name="Birney E."/>
            <person name="Bork P."/>
            <person name="Brey P.T."/>
            <person name="Venter J.C."/>
            <person name="Weissenbach J."/>
            <person name="Kafatos F.C."/>
            <person name="Collins F.H."/>
            <person name="Hoffman S.L."/>
        </authorList>
    </citation>
    <scope>NUCLEOTIDE SEQUENCE [LARGE SCALE GENOMIC DNA]</scope>
    <source>
        <strain evidence="3 4">PEST</strain>
    </source>
</reference>
<feature type="compositionally biased region" description="Low complexity" evidence="2">
    <location>
        <begin position="44"/>
        <end position="61"/>
    </location>
</feature>
<dbReference type="AlphaFoldDB" id="A0A1S4GYP0"/>